<accession>A0A392NQI1</accession>
<evidence type="ECO:0000256" key="1">
    <source>
        <dbReference type="SAM" id="MobiDB-lite"/>
    </source>
</evidence>
<feature type="region of interest" description="Disordered" evidence="1">
    <location>
        <begin position="1"/>
        <end position="21"/>
    </location>
</feature>
<name>A0A392NQI1_9FABA</name>
<sequence>MGSNSWEEAMPGSTGEERILV</sequence>
<evidence type="ECO:0000313" key="3">
    <source>
        <dbReference type="Proteomes" id="UP000265520"/>
    </source>
</evidence>
<feature type="non-terminal residue" evidence="2">
    <location>
        <position position="21"/>
    </location>
</feature>
<organism evidence="2 3">
    <name type="scientific">Trifolium medium</name>
    <dbReference type="NCBI Taxonomy" id="97028"/>
    <lineage>
        <taxon>Eukaryota</taxon>
        <taxon>Viridiplantae</taxon>
        <taxon>Streptophyta</taxon>
        <taxon>Embryophyta</taxon>
        <taxon>Tracheophyta</taxon>
        <taxon>Spermatophyta</taxon>
        <taxon>Magnoliopsida</taxon>
        <taxon>eudicotyledons</taxon>
        <taxon>Gunneridae</taxon>
        <taxon>Pentapetalae</taxon>
        <taxon>rosids</taxon>
        <taxon>fabids</taxon>
        <taxon>Fabales</taxon>
        <taxon>Fabaceae</taxon>
        <taxon>Papilionoideae</taxon>
        <taxon>50 kb inversion clade</taxon>
        <taxon>NPAAA clade</taxon>
        <taxon>Hologalegina</taxon>
        <taxon>IRL clade</taxon>
        <taxon>Trifolieae</taxon>
        <taxon>Trifolium</taxon>
    </lineage>
</organism>
<dbReference type="AlphaFoldDB" id="A0A392NQI1"/>
<evidence type="ECO:0000313" key="2">
    <source>
        <dbReference type="EMBL" id="MCI02111.1"/>
    </source>
</evidence>
<proteinExistence type="predicted"/>
<reference evidence="2 3" key="1">
    <citation type="journal article" date="2018" name="Front. Plant Sci.">
        <title>Red Clover (Trifolium pratense) and Zigzag Clover (T. medium) - A Picture of Genomic Similarities and Differences.</title>
        <authorList>
            <person name="Dluhosova J."/>
            <person name="Istvanek J."/>
            <person name="Nedelnik J."/>
            <person name="Repkova J."/>
        </authorList>
    </citation>
    <scope>NUCLEOTIDE SEQUENCE [LARGE SCALE GENOMIC DNA]</scope>
    <source>
        <strain evidence="3">cv. 10/8</strain>
        <tissue evidence="2">Leaf</tissue>
    </source>
</reference>
<dbReference type="Proteomes" id="UP000265520">
    <property type="component" value="Unassembled WGS sequence"/>
</dbReference>
<protein>
    <submittedName>
        <fullName evidence="2">Uncharacterized protein</fullName>
    </submittedName>
</protein>
<dbReference type="EMBL" id="LXQA010048141">
    <property type="protein sequence ID" value="MCI02111.1"/>
    <property type="molecule type" value="Genomic_DNA"/>
</dbReference>
<keyword evidence="3" id="KW-1185">Reference proteome</keyword>
<comment type="caution">
    <text evidence="2">The sequence shown here is derived from an EMBL/GenBank/DDBJ whole genome shotgun (WGS) entry which is preliminary data.</text>
</comment>